<sequence length="141" mass="16785">MKLKKVHRALCFEQSPWMEPYIRMNTELRKQAASDFEKDLYKLMNNSVFGKTMENLRKRVNVKLVRSHEEDKLRRLIASPSFARANIFDDDLVALHMHKSRLTLNRPIYVGMSILDLSKHLMYDFYYNQIKAQYGDRADLL</sequence>
<evidence type="ECO:0000313" key="1">
    <source>
        <dbReference type="EMBL" id="GFR66069.1"/>
    </source>
</evidence>
<organism evidence="1 2">
    <name type="scientific">Elysia marginata</name>
    <dbReference type="NCBI Taxonomy" id="1093978"/>
    <lineage>
        <taxon>Eukaryota</taxon>
        <taxon>Metazoa</taxon>
        <taxon>Spiralia</taxon>
        <taxon>Lophotrochozoa</taxon>
        <taxon>Mollusca</taxon>
        <taxon>Gastropoda</taxon>
        <taxon>Heterobranchia</taxon>
        <taxon>Euthyneura</taxon>
        <taxon>Panpulmonata</taxon>
        <taxon>Sacoglossa</taxon>
        <taxon>Placobranchoidea</taxon>
        <taxon>Plakobranchidae</taxon>
        <taxon>Elysia</taxon>
    </lineage>
</organism>
<dbReference type="Proteomes" id="UP000762676">
    <property type="component" value="Unassembled WGS sequence"/>
</dbReference>
<dbReference type="EMBL" id="BMAT01011069">
    <property type="protein sequence ID" value="GFR66069.1"/>
    <property type="molecule type" value="Genomic_DNA"/>
</dbReference>
<dbReference type="SUPFAM" id="SSF56672">
    <property type="entry name" value="DNA/RNA polymerases"/>
    <property type="match status" value="1"/>
</dbReference>
<proteinExistence type="predicted"/>
<comment type="caution">
    <text evidence="1">The sequence shown here is derived from an EMBL/GenBank/DDBJ whole genome shotgun (WGS) entry which is preliminary data.</text>
</comment>
<accession>A0AAV4EZA0</accession>
<evidence type="ECO:0000313" key="2">
    <source>
        <dbReference type="Proteomes" id="UP000762676"/>
    </source>
</evidence>
<dbReference type="AlphaFoldDB" id="A0AAV4EZA0"/>
<reference evidence="1 2" key="1">
    <citation type="journal article" date="2021" name="Elife">
        <title>Chloroplast acquisition without the gene transfer in kleptoplastic sea slugs, Plakobranchus ocellatus.</title>
        <authorList>
            <person name="Maeda T."/>
            <person name="Takahashi S."/>
            <person name="Yoshida T."/>
            <person name="Shimamura S."/>
            <person name="Takaki Y."/>
            <person name="Nagai Y."/>
            <person name="Toyoda A."/>
            <person name="Suzuki Y."/>
            <person name="Arimoto A."/>
            <person name="Ishii H."/>
            <person name="Satoh N."/>
            <person name="Nishiyama T."/>
            <person name="Hasebe M."/>
            <person name="Maruyama T."/>
            <person name="Minagawa J."/>
            <person name="Obokata J."/>
            <person name="Shigenobu S."/>
        </authorList>
    </citation>
    <scope>NUCLEOTIDE SEQUENCE [LARGE SCALE GENOMIC DNA]</scope>
</reference>
<dbReference type="PANTHER" id="PTHR31511">
    <property type="entry name" value="PROTEIN CBG23764"/>
    <property type="match status" value="1"/>
</dbReference>
<dbReference type="PANTHER" id="PTHR31511:SF12">
    <property type="entry name" value="RHO TERMINATION FACTOR N-TERMINAL DOMAIN-CONTAINING PROTEIN"/>
    <property type="match status" value="1"/>
</dbReference>
<gene>
    <name evidence="1" type="ORF">ElyMa_005547900</name>
</gene>
<keyword evidence="2" id="KW-1185">Reference proteome</keyword>
<name>A0AAV4EZA0_9GAST</name>
<protein>
    <submittedName>
        <fullName evidence="1">Protein NYNRIN</fullName>
    </submittedName>
</protein>
<dbReference type="InterPro" id="IPR043502">
    <property type="entry name" value="DNA/RNA_pol_sf"/>
</dbReference>